<evidence type="ECO:0000256" key="6">
    <source>
        <dbReference type="ARBA" id="ARBA00023242"/>
    </source>
</evidence>
<keyword evidence="4" id="KW-0238">DNA-binding</keyword>
<keyword evidence="5" id="KW-0804">Transcription</keyword>
<feature type="domain" description="TF-B3" evidence="7">
    <location>
        <begin position="10"/>
        <end position="106"/>
    </location>
</feature>
<dbReference type="GO" id="GO:0005634">
    <property type="term" value="C:nucleus"/>
    <property type="evidence" value="ECO:0007669"/>
    <property type="project" value="UniProtKB-SubCell"/>
</dbReference>
<sequence length="323" mass="35580">MVHSASPPRHKYAALSMSPSCLQKLRVPAEFAARLEPGAGDEEREVTVMGPLGKVWRVELRWEDGVCWLGNGWAKLAAALGIATGWSVVLRRERRGVATLSAFDPGHCLARLCTPHAGVMCKNRPRFIKLLQQDDLEKMQHLTKAGACLSSQNAIIVCPLRKFWQVKLDHGHSDVLHGEDWPRFVTAHDLSQGNILLFRYESNNMVFSVEVFLRNGCLKEYHTTLALCTTDGARGPSATFPQSGKRPVAAAVTKNRKNAKHVVYAISAPTQPQSKPAAISPRHSFTKEITGYAVRNHLVSTASILFIFCFIASIESDTTAEGI</sequence>
<dbReference type="Gene3D" id="2.40.330.10">
    <property type="entry name" value="DNA-binding pseudobarrel domain"/>
    <property type="match status" value="2"/>
</dbReference>
<dbReference type="Pfam" id="PF02362">
    <property type="entry name" value="B3"/>
    <property type="match status" value="1"/>
</dbReference>
<dbReference type="InterPro" id="IPR015300">
    <property type="entry name" value="DNA-bd_pseudobarrel_sf"/>
</dbReference>
<comment type="subcellular location">
    <subcellularLocation>
        <location evidence="1">Nucleus</location>
    </subcellularLocation>
</comment>
<keyword evidence="2" id="KW-0677">Repeat</keyword>
<dbReference type="AlphaFoldDB" id="A0AAD8QZF3"/>
<dbReference type="GO" id="GO:0003677">
    <property type="term" value="F:DNA binding"/>
    <property type="evidence" value="ECO:0007669"/>
    <property type="project" value="UniProtKB-KW"/>
</dbReference>
<dbReference type="CDD" id="cd10017">
    <property type="entry name" value="B3_DNA"/>
    <property type="match status" value="2"/>
</dbReference>
<dbReference type="PANTHER" id="PTHR31674">
    <property type="entry name" value="B3 DOMAIN-CONTAINING PROTEIN REM-LIKE 3-RELATED"/>
    <property type="match status" value="1"/>
</dbReference>
<feature type="domain" description="TF-B3" evidence="7">
    <location>
        <begin position="164"/>
        <end position="215"/>
    </location>
</feature>
<evidence type="ECO:0000313" key="9">
    <source>
        <dbReference type="Proteomes" id="UP001231189"/>
    </source>
</evidence>
<evidence type="ECO:0000256" key="2">
    <source>
        <dbReference type="ARBA" id="ARBA00022737"/>
    </source>
</evidence>
<evidence type="ECO:0000313" key="8">
    <source>
        <dbReference type="EMBL" id="KAK1611467.1"/>
    </source>
</evidence>
<dbReference type="SUPFAM" id="SSF101936">
    <property type="entry name" value="DNA-binding pseudobarrel domain"/>
    <property type="match status" value="2"/>
</dbReference>
<evidence type="ECO:0000256" key="3">
    <source>
        <dbReference type="ARBA" id="ARBA00023015"/>
    </source>
</evidence>
<dbReference type="PANTHER" id="PTHR31674:SF62">
    <property type="entry name" value="B3 DOMAIN-CONTAINING PROTEIN REM14-RELATED"/>
    <property type="match status" value="1"/>
</dbReference>
<dbReference type="Proteomes" id="UP001231189">
    <property type="component" value="Unassembled WGS sequence"/>
</dbReference>
<gene>
    <name evidence="8" type="ORF">QYE76_035140</name>
</gene>
<dbReference type="PROSITE" id="PS50863">
    <property type="entry name" value="B3"/>
    <property type="match status" value="2"/>
</dbReference>
<keyword evidence="3" id="KW-0805">Transcription regulation</keyword>
<keyword evidence="9" id="KW-1185">Reference proteome</keyword>
<dbReference type="EMBL" id="JAUUTY010000007">
    <property type="protein sequence ID" value="KAK1611467.1"/>
    <property type="molecule type" value="Genomic_DNA"/>
</dbReference>
<dbReference type="InterPro" id="IPR003340">
    <property type="entry name" value="B3_DNA-bd"/>
</dbReference>
<evidence type="ECO:0000256" key="4">
    <source>
        <dbReference type="ARBA" id="ARBA00023125"/>
    </source>
</evidence>
<keyword evidence="6" id="KW-0539">Nucleus</keyword>
<evidence type="ECO:0000256" key="5">
    <source>
        <dbReference type="ARBA" id="ARBA00023163"/>
    </source>
</evidence>
<dbReference type="SMART" id="SM01019">
    <property type="entry name" value="B3"/>
    <property type="match status" value="2"/>
</dbReference>
<evidence type="ECO:0000259" key="7">
    <source>
        <dbReference type="PROSITE" id="PS50863"/>
    </source>
</evidence>
<evidence type="ECO:0000256" key="1">
    <source>
        <dbReference type="ARBA" id="ARBA00004123"/>
    </source>
</evidence>
<name>A0AAD8QZF3_LOLMU</name>
<protein>
    <recommendedName>
        <fullName evidence="7">TF-B3 domain-containing protein</fullName>
    </recommendedName>
</protein>
<organism evidence="8 9">
    <name type="scientific">Lolium multiflorum</name>
    <name type="common">Italian ryegrass</name>
    <name type="synonym">Lolium perenne subsp. multiflorum</name>
    <dbReference type="NCBI Taxonomy" id="4521"/>
    <lineage>
        <taxon>Eukaryota</taxon>
        <taxon>Viridiplantae</taxon>
        <taxon>Streptophyta</taxon>
        <taxon>Embryophyta</taxon>
        <taxon>Tracheophyta</taxon>
        <taxon>Spermatophyta</taxon>
        <taxon>Magnoliopsida</taxon>
        <taxon>Liliopsida</taxon>
        <taxon>Poales</taxon>
        <taxon>Poaceae</taxon>
        <taxon>BOP clade</taxon>
        <taxon>Pooideae</taxon>
        <taxon>Poodae</taxon>
        <taxon>Poeae</taxon>
        <taxon>Poeae Chloroplast Group 2 (Poeae type)</taxon>
        <taxon>Loliodinae</taxon>
        <taxon>Loliinae</taxon>
        <taxon>Lolium</taxon>
    </lineage>
</organism>
<proteinExistence type="predicted"/>
<reference evidence="8" key="1">
    <citation type="submission" date="2023-07" db="EMBL/GenBank/DDBJ databases">
        <title>A chromosome-level genome assembly of Lolium multiflorum.</title>
        <authorList>
            <person name="Chen Y."/>
            <person name="Copetti D."/>
            <person name="Kolliker R."/>
            <person name="Studer B."/>
        </authorList>
    </citation>
    <scope>NUCLEOTIDE SEQUENCE</scope>
    <source>
        <strain evidence="8">02402/16</strain>
        <tissue evidence="8">Leaf</tissue>
    </source>
</reference>
<comment type="caution">
    <text evidence="8">The sequence shown here is derived from an EMBL/GenBank/DDBJ whole genome shotgun (WGS) entry which is preliminary data.</text>
</comment>
<dbReference type="InterPro" id="IPR039218">
    <property type="entry name" value="REM_fam"/>
</dbReference>
<accession>A0AAD8QZF3</accession>